<proteinExistence type="predicted"/>
<feature type="transmembrane region" description="Helical" evidence="1">
    <location>
        <begin position="38"/>
        <end position="56"/>
    </location>
</feature>
<keyword evidence="3" id="KW-1185">Reference proteome</keyword>
<evidence type="ECO:0000313" key="2">
    <source>
        <dbReference type="EMBL" id="UOO89000.1"/>
    </source>
</evidence>
<feature type="transmembrane region" description="Helical" evidence="1">
    <location>
        <begin position="233"/>
        <end position="254"/>
    </location>
</feature>
<keyword evidence="1" id="KW-0812">Transmembrane</keyword>
<organism evidence="2 3">
    <name type="scientific">Vitreoscilla massiliensis</name>
    <dbReference type="NCBI Taxonomy" id="1689272"/>
    <lineage>
        <taxon>Bacteria</taxon>
        <taxon>Pseudomonadati</taxon>
        <taxon>Pseudomonadota</taxon>
        <taxon>Betaproteobacteria</taxon>
        <taxon>Neisseriales</taxon>
        <taxon>Neisseriaceae</taxon>
        <taxon>Vitreoscilla</taxon>
    </lineage>
</organism>
<sequence length="279" mass="32411">MGVVLITCMVMVYFIEIKWRMKHQKPLNKGNPIDGGQYLVFWIGNSLLIIVLNFVLAISMSPQTAESFFQLMSSIYQIFLADIYYGYSHSEFKIWQDSIPYLTEYITTDTKLSATEKIIELEKINQISQSTHSKNTLVISEQFLSLTEFYQLILVLVTCISLFFGRKFIYAPFFEMTKKDNFHINKKSLILQVFALVLIWLPVIWLVFIVPTHSATCPNRVFSVWCMNLSGTGLRYIAFPTLFLFYWMFILIFINGSISAVRTELGFEKVKRANVVKEN</sequence>
<feature type="transmembrane region" description="Helical" evidence="1">
    <location>
        <begin position="149"/>
        <end position="169"/>
    </location>
</feature>
<protein>
    <submittedName>
        <fullName evidence="2">Uncharacterized protein</fullName>
    </submittedName>
</protein>
<reference evidence="2 3" key="1">
    <citation type="journal article" date="2022" name="Res Sq">
        <title>Evolution of multicellular longitudinally dividing oral cavity symbionts (Neisseriaceae).</title>
        <authorList>
            <person name="Nyongesa S."/>
            <person name="Weber P."/>
            <person name="Bernet E."/>
            <person name="Pullido F."/>
            <person name="Nieckarz M."/>
            <person name="Delaby M."/>
            <person name="Nieves C."/>
            <person name="Viehboeck T."/>
            <person name="Krause N."/>
            <person name="Rivera-Millot A."/>
            <person name="Nakamura A."/>
            <person name="Vischer N."/>
            <person name="VanNieuwenhze M."/>
            <person name="Brun Y."/>
            <person name="Cava F."/>
            <person name="Bulgheresi S."/>
            <person name="Veyrier F."/>
        </authorList>
    </citation>
    <scope>NUCLEOTIDE SEQUENCE [LARGE SCALE GENOMIC DNA]</scope>
    <source>
        <strain evidence="2 3">SN4</strain>
    </source>
</reference>
<name>A0ABY4E0V5_9NEIS</name>
<feature type="transmembrane region" description="Helical" evidence="1">
    <location>
        <begin position="189"/>
        <end position="213"/>
    </location>
</feature>
<evidence type="ECO:0000313" key="3">
    <source>
        <dbReference type="Proteomes" id="UP000832011"/>
    </source>
</evidence>
<dbReference type="EMBL" id="CP091511">
    <property type="protein sequence ID" value="UOO89000.1"/>
    <property type="molecule type" value="Genomic_DNA"/>
</dbReference>
<accession>A0ABY4E0V5</accession>
<evidence type="ECO:0000256" key="1">
    <source>
        <dbReference type="SAM" id="Phobius"/>
    </source>
</evidence>
<keyword evidence="1" id="KW-1133">Transmembrane helix</keyword>
<keyword evidence="1" id="KW-0472">Membrane</keyword>
<gene>
    <name evidence="2" type="ORF">LVJ82_16375</name>
</gene>
<dbReference type="Proteomes" id="UP000832011">
    <property type="component" value="Chromosome"/>
</dbReference>
<dbReference type="RefSeq" id="WP_058357326.1">
    <property type="nucleotide sequence ID" value="NZ_CABKVG010000010.1"/>
</dbReference>